<sequence>MLPVIVAGQSSSLSMDIIHEQLRLDERSPDLKSKSPGYVTPDDLFSALTVRIRYLQSPQICYWVFHGLSDMLLLVFLNEFSSLPLLSALAVKPIMVCSQTTVSTSVSFLFSALELSNLNRQRMRNLERLMKPSLSMSISSMTRLSSCSREEHPSAIKTSLSAALSTCIAVLGCRKCAMEAGCALSPRQHCRDYWQLHLSNIDFPSSVSASIALNLRCLESNIFRCEVEIDTEIGKFFVDNQRRPFAMKLSSCCLESNILRCEVEIGSEIGKLFIDNQRSLRREVELVLPGVQYPSFGPFVVKLNLYCLESNILRCEVEIGSEIGKCLLTTSGPFVVKLNLRCLESNILRCEVEIDSEIEKLFIDNQRSLRREVELVLSWIQDPSLRS</sequence>
<dbReference type="Proteomes" id="UP000436088">
    <property type="component" value="Unassembled WGS sequence"/>
</dbReference>
<reference evidence="1" key="1">
    <citation type="submission" date="2019-09" db="EMBL/GenBank/DDBJ databases">
        <title>Draft genome information of white flower Hibiscus syriacus.</title>
        <authorList>
            <person name="Kim Y.-M."/>
        </authorList>
    </citation>
    <scope>NUCLEOTIDE SEQUENCE [LARGE SCALE GENOMIC DNA]</scope>
    <source>
        <strain evidence="1">YM2019G1</strain>
    </source>
</reference>
<keyword evidence="2" id="KW-1185">Reference proteome</keyword>
<evidence type="ECO:0000313" key="1">
    <source>
        <dbReference type="EMBL" id="KAE8681473.1"/>
    </source>
</evidence>
<evidence type="ECO:0000313" key="2">
    <source>
        <dbReference type="Proteomes" id="UP000436088"/>
    </source>
</evidence>
<dbReference type="EMBL" id="VEPZ02001308">
    <property type="protein sequence ID" value="KAE8681473.1"/>
    <property type="molecule type" value="Genomic_DNA"/>
</dbReference>
<proteinExistence type="predicted"/>
<accession>A0A6A2YQ69</accession>
<gene>
    <name evidence="1" type="ORF">F3Y22_tig00111330pilonHSYRG01016</name>
</gene>
<name>A0A6A2YQ69_HIBSY</name>
<comment type="caution">
    <text evidence="1">The sequence shown here is derived from an EMBL/GenBank/DDBJ whole genome shotgun (WGS) entry which is preliminary data.</text>
</comment>
<organism evidence="1 2">
    <name type="scientific">Hibiscus syriacus</name>
    <name type="common">Rose of Sharon</name>
    <dbReference type="NCBI Taxonomy" id="106335"/>
    <lineage>
        <taxon>Eukaryota</taxon>
        <taxon>Viridiplantae</taxon>
        <taxon>Streptophyta</taxon>
        <taxon>Embryophyta</taxon>
        <taxon>Tracheophyta</taxon>
        <taxon>Spermatophyta</taxon>
        <taxon>Magnoliopsida</taxon>
        <taxon>eudicotyledons</taxon>
        <taxon>Gunneridae</taxon>
        <taxon>Pentapetalae</taxon>
        <taxon>rosids</taxon>
        <taxon>malvids</taxon>
        <taxon>Malvales</taxon>
        <taxon>Malvaceae</taxon>
        <taxon>Malvoideae</taxon>
        <taxon>Hibiscus</taxon>
    </lineage>
</organism>
<dbReference type="AlphaFoldDB" id="A0A6A2YQ69"/>
<protein>
    <submittedName>
        <fullName evidence="1">Uncharacterized protein</fullName>
    </submittedName>
</protein>